<dbReference type="InterPro" id="IPR000073">
    <property type="entry name" value="AB_hydrolase_1"/>
</dbReference>
<gene>
    <name evidence="2" type="ORF">ACJ72_01834</name>
</gene>
<dbReference type="OrthoDB" id="408373at2759"/>
<dbReference type="SUPFAM" id="SSF53474">
    <property type="entry name" value="alpha/beta-Hydrolases"/>
    <property type="match status" value="1"/>
</dbReference>
<dbReference type="Pfam" id="PF12697">
    <property type="entry name" value="Abhydrolase_6"/>
    <property type="match status" value="1"/>
</dbReference>
<proteinExistence type="predicted"/>
<dbReference type="InterPro" id="IPR029058">
    <property type="entry name" value="AB_hydrolase_fold"/>
</dbReference>
<organism evidence="2 3">
    <name type="scientific">Emergomyces africanus</name>
    <dbReference type="NCBI Taxonomy" id="1955775"/>
    <lineage>
        <taxon>Eukaryota</taxon>
        <taxon>Fungi</taxon>
        <taxon>Dikarya</taxon>
        <taxon>Ascomycota</taxon>
        <taxon>Pezizomycotina</taxon>
        <taxon>Eurotiomycetes</taxon>
        <taxon>Eurotiomycetidae</taxon>
        <taxon>Onygenales</taxon>
        <taxon>Ajellomycetaceae</taxon>
        <taxon>Emergomyces</taxon>
    </lineage>
</organism>
<dbReference type="AlphaFoldDB" id="A0A1B7P4L4"/>
<feature type="domain" description="AB hydrolase-1" evidence="1">
    <location>
        <begin position="10"/>
        <end position="242"/>
    </location>
</feature>
<keyword evidence="3" id="KW-1185">Reference proteome</keyword>
<dbReference type="Proteomes" id="UP000091918">
    <property type="component" value="Unassembled WGS sequence"/>
</dbReference>
<comment type="caution">
    <text evidence="2">The sequence shown here is derived from an EMBL/GenBank/DDBJ whole genome shotgun (WGS) entry which is preliminary data.</text>
</comment>
<reference evidence="2 3" key="1">
    <citation type="submission" date="2015-07" db="EMBL/GenBank/DDBJ databases">
        <title>Emmonsia species relationships and genome sequence.</title>
        <authorList>
            <person name="Cuomo C.A."/>
            <person name="Schwartz I.S."/>
            <person name="Kenyon C."/>
            <person name="de Hoog G.S."/>
            <person name="Govender N.P."/>
            <person name="Botha A."/>
            <person name="Moreno L."/>
            <person name="de Vries M."/>
            <person name="Munoz J.F."/>
            <person name="Stielow J.B."/>
        </authorList>
    </citation>
    <scope>NUCLEOTIDE SEQUENCE [LARGE SCALE GENOMIC DNA]</scope>
    <source>
        <strain evidence="2 3">CBS 136260</strain>
    </source>
</reference>
<dbReference type="PANTHER" id="PTHR37017">
    <property type="entry name" value="AB HYDROLASE-1 DOMAIN-CONTAINING PROTEIN-RELATED"/>
    <property type="match status" value="1"/>
</dbReference>
<dbReference type="InterPro" id="IPR052897">
    <property type="entry name" value="Sec-Metab_Biosynth_Hydrolase"/>
</dbReference>
<dbReference type="EMBL" id="LGUA01000134">
    <property type="protein sequence ID" value="OAX83797.1"/>
    <property type="molecule type" value="Genomic_DNA"/>
</dbReference>
<dbReference type="STRING" id="1658172.A0A1B7P4L4"/>
<dbReference type="PANTHER" id="PTHR37017:SF8">
    <property type="entry name" value="AB HYDROLASE-1 DOMAIN-CONTAINING PROTEIN"/>
    <property type="match status" value="1"/>
</dbReference>
<evidence type="ECO:0000259" key="1">
    <source>
        <dbReference type="Pfam" id="PF12697"/>
    </source>
</evidence>
<accession>A0A1B7P4L4</accession>
<evidence type="ECO:0000313" key="3">
    <source>
        <dbReference type="Proteomes" id="UP000091918"/>
    </source>
</evidence>
<sequence length="254" mass="27389">MPLAKPHIALISGAWHSPVHYQELSNFLEKAGYLVSSIRLPSVGSSDPKKESVNGDAIAIRENLLLPLLDDGKDVVMVMHSYGGCPGSAAAAGLSKTERKTGGGVIGLIYIAAFLAREGDSLLSALGGKFDPWVIINEETGQLGVRDPTQVFFHDVSSDKASTAVKELKNHSQAALSSPSPPSAWSSSDYNGRRGYIRTLDDRTILPIAQEMMLKHSGVDWNVREMNTSHSPFLSNPQETADIIVEMISGFKTE</sequence>
<evidence type="ECO:0000313" key="2">
    <source>
        <dbReference type="EMBL" id="OAX83797.1"/>
    </source>
</evidence>
<name>A0A1B7P4L4_9EURO</name>
<dbReference type="Gene3D" id="3.40.50.1820">
    <property type="entry name" value="alpha/beta hydrolase"/>
    <property type="match status" value="1"/>
</dbReference>
<protein>
    <recommendedName>
        <fullName evidence="1">AB hydrolase-1 domain-containing protein</fullName>
    </recommendedName>
</protein>